<dbReference type="PANTHER" id="PTHR30015">
    <property type="entry name" value="MRR RESTRICTION SYSTEM PROTEIN"/>
    <property type="match status" value="1"/>
</dbReference>
<dbReference type="GO" id="GO:0009307">
    <property type="term" value="P:DNA restriction-modification system"/>
    <property type="evidence" value="ECO:0007669"/>
    <property type="project" value="InterPro"/>
</dbReference>
<dbReference type="GO" id="GO:0015666">
    <property type="term" value="F:restriction endodeoxyribonuclease activity"/>
    <property type="evidence" value="ECO:0007669"/>
    <property type="project" value="TreeGrafter"/>
</dbReference>
<dbReference type="RefSeq" id="WP_241222893.1">
    <property type="nucleotide sequence ID" value="NZ_QXGK01000011.1"/>
</dbReference>
<keyword evidence="2" id="KW-0540">Nuclease</keyword>
<dbReference type="PANTHER" id="PTHR30015:SF7">
    <property type="entry name" value="TYPE IV METHYL-DIRECTED RESTRICTION ENZYME ECOKMRR"/>
    <property type="match status" value="1"/>
</dbReference>
<dbReference type="AlphaFoldDB" id="A0A430FTN8"/>
<dbReference type="GO" id="GO:0003677">
    <property type="term" value="F:DNA binding"/>
    <property type="evidence" value="ECO:0007669"/>
    <property type="project" value="InterPro"/>
</dbReference>
<comment type="caution">
    <text evidence="2">The sequence shown here is derived from an EMBL/GenBank/DDBJ whole genome shotgun (WGS) entry which is preliminary data.</text>
</comment>
<keyword evidence="3" id="KW-1185">Reference proteome</keyword>
<dbReference type="InterPro" id="IPR011335">
    <property type="entry name" value="Restrct_endonuc-II-like"/>
</dbReference>
<dbReference type="GO" id="GO:0043590">
    <property type="term" value="C:bacterial nucleoid"/>
    <property type="evidence" value="ECO:0007669"/>
    <property type="project" value="TreeGrafter"/>
</dbReference>
<dbReference type="Proteomes" id="UP000287470">
    <property type="component" value="Unassembled WGS sequence"/>
</dbReference>
<dbReference type="InterPro" id="IPR011856">
    <property type="entry name" value="tRNA_endonuc-like_dom_sf"/>
</dbReference>
<evidence type="ECO:0000259" key="1">
    <source>
        <dbReference type="Pfam" id="PF04471"/>
    </source>
</evidence>
<proteinExistence type="predicted"/>
<sequence length="329" mass="36588">MTAWMIRAGRGGVYAADWVDRGLIGIGWDYKGQDITRMTRDELKDTYREMQPSASSNQVGAAVGQSWHFAQDMKEGSTIVLYDPAERKYHIGEVTGDCVPVEDDDSASYVRTVKWTSDKNRDDLSGSAKNSLGSITTIFKVKDEVLKELESEQPVADSESRDGDDSDEAMTDAIFASYDDGIERIKDRIRELGWADMELLTAGLLRALGYHASVTPKGADGGRDIIAGPDPLGMEPPRIIVEVKHRQHSMGAQEVRAFVAGLRDGDRGLYVSTGGFSREARYEADRANIPVRLVNLDDFARLYTEAYDRMEPGTRALLPLTRIWWPADE</sequence>
<dbReference type="SUPFAM" id="SSF52980">
    <property type="entry name" value="Restriction endonuclease-like"/>
    <property type="match status" value="1"/>
</dbReference>
<accession>A0A430FTN8</accession>
<dbReference type="InterPro" id="IPR016984">
    <property type="entry name" value="UCP031853"/>
</dbReference>
<keyword evidence="2" id="KW-0255">Endonuclease</keyword>
<dbReference type="EMBL" id="QXGK01000011">
    <property type="protein sequence ID" value="RSX56260.1"/>
    <property type="molecule type" value="Genomic_DNA"/>
</dbReference>
<feature type="domain" description="Restriction endonuclease type IV Mrr" evidence="1">
    <location>
        <begin position="189"/>
        <end position="302"/>
    </location>
</feature>
<dbReference type="PIRSF" id="PIRSF031853">
    <property type="entry name" value="UPC031853"/>
    <property type="match status" value="1"/>
</dbReference>
<gene>
    <name evidence="2" type="ORF">D2E24_1249</name>
</gene>
<dbReference type="Pfam" id="PF04471">
    <property type="entry name" value="Mrr_cat"/>
    <property type="match status" value="1"/>
</dbReference>
<organism evidence="2 3">
    <name type="scientific">Bifidobacterium samirii</name>
    <dbReference type="NCBI Taxonomy" id="2306974"/>
    <lineage>
        <taxon>Bacteria</taxon>
        <taxon>Bacillati</taxon>
        <taxon>Actinomycetota</taxon>
        <taxon>Actinomycetes</taxon>
        <taxon>Bifidobacteriales</taxon>
        <taxon>Bifidobacteriaceae</taxon>
        <taxon>Bifidobacterium</taxon>
    </lineage>
</organism>
<evidence type="ECO:0000313" key="3">
    <source>
        <dbReference type="Proteomes" id="UP000287470"/>
    </source>
</evidence>
<keyword evidence="2" id="KW-0378">Hydrolase</keyword>
<protein>
    <submittedName>
        <fullName evidence="2">Restriction endonuclease</fullName>
    </submittedName>
</protein>
<reference evidence="2 3" key="1">
    <citation type="submission" date="2018-09" db="EMBL/GenBank/DDBJ databases">
        <title>Characterization of the phylogenetic diversity of five novel species belonging to the genus Bifidobacterium.</title>
        <authorList>
            <person name="Lugli G.A."/>
            <person name="Duranti S."/>
            <person name="Milani C."/>
        </authorList>
    </citation>
    <scope>NUCLEOTIDE SEQUENCE [LARGE SCALE GENOMIC DNA]</scope>
    <source>
        <strain evidence="2 3">2033B</strain>
    </source>
</reference>
<dbReference type="InterPro" id="IPR052906">
    <property type="entry name" value="Type_IV_Methyl-Rstrct_Enzyme"/>
</dbReference>
<dbReference type="Gene3D" id="3.40.1350.10">
    <property type="match status" value="1"/>
</dbReference>
<evidence type="ECO:0000313" key="2">
    <source>
        <dbReference type="EMBL" id="RSX56260.1"/>
    </source>
</evidence>
<name>A0A430FTN8_9BIFI</name>
<dbReference type="InterPro" id="IPR007560">
    <property type="entry name" value="Restrct_endonuc_IV_Mrr"/>
</dbReference>